<name>A0A0F9EZ71_9ZZZZ</name>
<gene>
    <name evidence="1" type="ORF">LCGC14_2307040</name>
</gene>
<dbReference type="EMBL" id="LAZR01032659">
    <property type="protein sequence ID" value="KKL50285.1"/>
    <property type="molecule type" value="Genomic_DNA"/>
</dbReference>
<protein>
    <submittedName>
        <fullName evidence="1">Uncharacterized protein</fullName>
    </submittedName>
</protein>
<accession>A0A0F9EZ71</accession>
<evidence type="ECO:0000313" key="1">
    <source>
        <dbReference type="EMBL" id="KKL50285.1"/>
    </source>
</evidence>
<dbReference type="AlphaFoldDB" id="A0A0F9EZ71"/>
<organism evidence="1">
    <name type="scientific">marine sediment metagenome</name>
    <dbReference type="NCBI Taxonomy" id="412755"/>
    <lineage>
        <taxon>unclassified sequences</taxon>
        <taxon>metagenomes</taxon>
        <taxon>ecological metagenomes</taxon>
    </lineage>
</organism>
<reference evidence="1" key="1">
    <citation type="journal article" date="2015" name="Nature">
        <title>Complex archaea that bridge the gap between prokaryotes and eukaryotes.</title>
        <authorList>
            <person name="Spang A."/>
            <person name="Saw J.H."/>
            <person name="Jorgensen S.L."/>
            <person name="Zaremba-Niedzwiedzka K."/>
            <person name="Martijn J."/>
            <person name="Lind A.E."/>
            <person name="van Eijk R."/>
            <person name="Schleper C."/>
            <person name="Guy L."/>
            <person name="Ettema T.J."/>
        </authorList>
    </citation>
    <scope>NUCLEOTIDE SEQUENCE</scope>
</reference>
<comment type="caution">
    <text evidence="1">The sequence shown here is derived from an EMBL/GenBank/DDBJ whole genome shotgun (WGS) entry which is preliminary data.</text>
</comment>
<sequence>MDNYTGGNAEGIGYVEINMPEGFSITDFTGAVVTASGSARSFDLRNERRFTRALARGIATSLTNANLVANFFMLPRHTSGASATFERYYLIGYLGTNAHVGFMDANGTQQSYCKGITLSAIRQWNPGNDPINWLLRINWESVWS</sequence>
<proteinExistence type="predicted"/>